<dbReference type="UniPathway" id="UPA00245"/>
<evidence type="ECO:0000256" key="1">
    <source>
        <dbReference type="ARBA" id="ARBA00008345"/>
    </source>
</evidence>
<feature type="binding site" evidence="10 12">
    <location>
        <begin position="46"/>
        <end position="48"/>
    </location>
    <ligand>
        <name>L-glutamine</name>
        <dbReference type="ChEBI" id="CHEBI:58359"/>
    </ligand>
</feature>
<dbReference type="InterPro" id="IPR021196">
    <property type="entry name" value="PdxT/SNO_CS"/>
</dbReference>
<comment type="catalytic activity">
    <reaction evidence="6 10">
        <text>aldehydo-D-ribose 5-phosphate + D-glyceraldehyde 3-phosphate + L-glutamine = pyridoxal 5'-phosphate + L-glutamate + phosphate + 3 H2O + H(+)</text>
        <dbReference type="Rhea" id="RHEA:31507"/>
        <dbReference type="ChEBI" id="CHEBI:15377"/>
        <dbReference type="ChEBI" id="CHEBI:15378"/>
        <dbReference type="ChEBI" id="CHEBI:29985"/>
        <dbReference type="ChEBI" id="CHEBI:43474"/>
        <dbReference type="ChEBI" id="CHEBI:58273"/>
        <dbReference type="ChEBI" id="CHEBI:58359"/>
        <dbReference type="ChEBI" id="CHEBI:59776"/>
        <dbReference type="ChEBI" id="CHEBI:597326"/>
        <dbReference type="EC" id="4.3.3.6"/>
    </reaction>
</comment>
<keyword evidence="4 10" id="KW-0315">Glutamine amidotransferase</keyword>
<dbReference type="InterPro" id="IPR002161">
    <property type="entry name" value="PdxT/SNO"/>
</dbReference>
<evidence type="ECO:0000256" key="6">
    <source>
        <dbReference type="ARBA" id="ARBA00047992"/>
    </source>
</evidence>
<comment type="function">
    <text evidence="8 10">Catalyzes the hydrolysis of glutamine to glutamate and ammonia as part of the biosynthesis of pyridoxal 5'-phosphate. The resulting ammonia molecule is channeled to the active site of PdxS.</text>
</comment>
<dbReference type="GO" id="GO:0005829">
    <property type="term" value="C:cytosol"/>
    <property type="evidence" value="ECO:0007669"/>
    <property type="project" value="TreeGrafter"/>
</dbReference>
<comment type="similarity">
    <text evidence="1 10">Belongs to the glutaminase PdxT/SNO family.</text>
</comment>
<evidence type="ECO:0000256" key="10">
    <source>
        <dbReference type="HAMAP-Rule" id="MF_01615"/>
    </source>
</evidence>
<reference evidence="13 14" key="1">
    <citation type="submission" date="2018-04" db="EMBL/GenBank/DDBJ databases">
        <title>Genomic Encyclopedia of Type Strains, Phase IV (KMG-IV): sequencing the most valuable type-strain genomes for metagenomic binning, comparative biology and taxonomic classification.</title>
        <authorList>
            <person name="Goeker M."/>
        </authorList>
    </citation>
    <scope>NUCLEOTIDE SEQUENCE [LARGE SCALE GENOMIC DNA]</scope>
    <source>
        <strain evidence="13 14">DSM 28795</strain>
    </source>
</reference>
<evidence type="ECO:0000256" key="4">
    <source>
        <dbReference type="ARBA" id="ARBA00022962"/>
    </source>
</evidence>
<dbReference type="PANTHER" id="PTHR31559:SF0">
    <property type="entry name" value="PYRIDOXAL 5'-PHOSPHATE SYNTHASE SUBUNIT SNO1-RELATED"/>
    <property type="match status" value="1"/>
</dbReference>
<dbReference type="FunFam" id="3.40.50.880:FF:000010">
    <property type="entry name" value="uncharacterized protein LOC100176842 isoform X2"/>
    <property type="match status" value="1"/>
</dbReference>
<dbReference type="EC" id="4.3.3.6" evidence="10"/>
<dbReference type="Pfam" id="PF01174">
    <property type="entry name" value="SNO"/>
    <property type="match status" value="1"/>
</dbReference>
<evidence type="ECO:0000313" key="13">
    <source>
        <dbReference type="EMBL" id="PVY86295.1"/>
    </source>
</evidence>
<evidence type="ECO:0000256" key="3">
    <source>
        <dbReference type="ARBA" id="ARBA00022898"/>
    </source>
</evidence>
<dbReference type="PIRSF" id="PIRSF005639">
    <property type="entry name" value="Glut_amidoT_SNO"/>
    <property type="match status" value="1"/>
</dbReference>
<dbReference type="AlphaFoldDB" id="A0A2U1DF35"/>
<name>A0A2U1DF35_9LACO</name>
<evidence type="ECO:0000256" key="5">
    <source>
        <dbReference type="ARBA" id="ARBA00023239"/>
    </source>
</evidence>
<evidence type="ECO:0000256" key="9">
    <source>
        <dbReference type="ARBA" id="ARBA00064749"/>
    </source>
</evidence>
<evidence type="ECO:0000256" key="2">
    <source>
        <dbReference type="ARBA" id="ARBA00022801"/>
    </source>
</evidence>
<keyword evidence="14" id="KW-1185">Reference proteome</keyword>
<proteinExistence type="inferred from homology"/>
<evidence type="ECO:0000256" key="11">
    <source>
        <dbReference type="PIRSR" id="PIRSR005639-1"/>
    </source>
</evidence>
<feature type="active site" description="Nucleophile" evidence="10 11">
    <location>
        <position position="78"/>
    </location>
</feature>
<sequence>MKIGVLALQGAVSEHEQMLADCGVDVQLVKGVTDLIDLDGLVIPGGESTTIKKLLAKASMLSVLKDKILAGMPVLGTCAGLVLLTQDDALNGLDGQVQRNGFGRQIDSFEENITITGLDHPFPGIFIRAPYLETVGPEVEILGKTFDNRIIAARQKNVMVTAFHPELSEDSSIHELFITQCVNENKMN</sequence>
<dbReference type="RefSeq" id="WP_089937552.1">
    <property type="nucleotide sequence ID" value="NZ_CAKOEX010000001.1"/>
</dbReference>
<dbReference type="GO" id="GO:0042823">
    <property type="term" value="P:pyridoxal phosphate biosynthetic process"/>
    <property type="evidence" value="ECO:0007669"/>
    <property type="project" value="UniProtKB-UniRule"/>
</dbReference>
<dbReference type="Proteomes" id="UP000245433">
    <property type="component" value="Unassembled WGS sequence"/>
</dbReference>
<comment type="pathway">
    <text evidence="10">Cofactor biosynthesis; pyridoxal 5'-phosphate biosynthesis.</text>
</comment>
<dbReference type="GO" id="GO:0008614">
    <property type="term" value="P:pyridoxine metabolic process"/>
    <property type="evidence" value="ECO:0007669"/>
    <property type="project" value="TreeGrafter"/>
</dbReference>
<feature type="binding site" evidence="10 12">
    <location>
        <begin position="127"/>
        <end position="128"/>
    </location>
    <ligand>
        <name>L-glutamine</name>
        <dbReference type="ChEBI" id="CHEBI:58359"/>
    </ligand>
</feature>
<dbReference type="GO" id="GO:0006543">
    <property type="term" value="P:L-glutamine catabolic process"/>
    <property type="evidence" value="ECO:0007669"/>
    <property type="project" value="UniProtKB-UniRule"/>
</dbReference>
<feature type="active site" description="Charge relay system" evidence="10 11">
    <location>
        <position position="164"/>
    </location>
</feature>
<evidence type="ECO:0000313" key="14">
    <source>
        <dbReference type="Proteomes" id="UP000245433"/>
    </source>
</evidence>
<dbReference type="GO" id="GO:1903600">
    <property type="term" value="C:glutaminase complex"/>
    <property type="evidence" value="ECO:0007669"/>
    <property type="project" value="TreeGrafter"/>
</dbReference>
<dbReference type="NCBIfam" id="TIGR03800">
    <property type="entry name" value="PLP_synth_Pdx2"/>
    <property type="match status" value="1"/>
</dbReference>
<evidence type="ECO:0000256" key="8">
    <source>
        <dbReference type="ARBA" id="ARBA00054599"/>
    </source>
</evidence>
<gene>
    <name evidence="10" type="primary">pdxT</name>
    <name evidence="13" type="ORF">C7384_101210</name>
</gene>
<dbReference type="PROSITE" id="PS01236">
    <property type="entry name" value="PDXT_SNO_1"/>
    <property type="match status" value="1"/>
</dbReference>
<feature type="active site" description="Charge relay system" evidence="10 11">
    <location>
        <position position="166"/>
    </location>
</feature>
<dbReference type="InterPro" id="IPR029062">
    <property type="entry name" value="Class_I_gatase-like"/>
</dbReference>
<dbReference type="Gene3D" id="3.40.50.880">
    <property type="match status" value="1"/>
</dbReference>
<dbReference type="PROSITE" id="PS51130">
    <property type="entry name" value="PDXT_SNO_2"/>
    <property type="match status" value="1"/>
</dbReference>
<dbReference type="PANTHER" id="PTHR31559">
    <property type="entry name" value="PYRIDOXAL 5'-PHOSPHATE SYNTHASE SUBUNIT SNO"/>
    <property type="match status" value="1"/>
</dbReference>
<dbReference type="EMBL" id="QEKT01000001">
    <property type="protein sequence ID" value="PVY86295.1"/>
    <property type="molecule type" value="Genomic_DNA"/>
</dbReference>
<keyword evidence="3 10" id="KW-0663">Pyridoxal phosphate</keyword>
<dbReference type="OrthoDB" id="9810320at2"/>
<feature type="binding site" evidence="10 12">
    <location>
        <position position="99"/>
    </location>
    <ligand>
        <name>L-glutamine</name>
        <dbReference type="ChEBI" id="CHEBI:58359"/>
    </ligand>
</feature>
<dbReference type="GO" id="GO:0036381">
    <property type="term" value="F:pyridoxal 5'-phosphate synthase (glutamine hydrolysing) activity"/>
    <property type="evidence" value="ECO:0007669"/>
    <property type="project" value="UniProtKB-UniRule"/>
</dbReference>
<dbReference type="EC" id="3.5.1.2" evidence="10"/>
<keyword evidence="2 10" id="KW-0378">Hydrolase</keyword>
<comment type="subunit">
    <text evidence="9 10">In the presence of PdxS, forms a dodecamer of heterodimers. Only shows activity in the heterodimer.</text>
</comment>
<dbReference type="GO" id="GO:0004359">
    <property type="term" value="F:glutaminase activity"/>
    <property type="evidence" value="ECO:0007669"/>
    <property type="project" value="UniProtKB-UniRule"/>
</dbReference>
<accession>A0A2U1DF35</accession>
<dbReference type="SUPFAM" id="SSF52317">
    <property type="entry name" value="Class I glutamine amidotransferase-like"/>
    <property type="match status" value="1"/>
</dbReference>
<comment type="catalytic activity">
    <reaction evidence="7 10">
        <text>L-glutamine + H2O = L-glutamate + NH4(+)</text>
        <dbReference type="Rhea" id="RHEA:15889"/>
        <dbReference type="ChEBI" id="CHEBI:15377"/>
        <dbReference type="ChEBI" id="CHEBI:28938"/>
        <dbReference type="ChEBI" id="CHEBI:29985"/>
        <dbReference type="ChEBI" id="CHEBI:58359"/>
        <dbReference type="EC" id="3.5.1.2"/>
    </reaction>
</comment>
<dbReference type="CDD" id="cd01749">
    <property type="entry name" value="GATase1_PB"/>
    <property type="match status" value="1"/>
</dbReference>
<dbReference type="HAMAP" id="MF_01615">
    <property type="entry name" value="PdxT"/>
    <property type="match status" value="1"/>
</dbReference>
<organism evidence="13 14">
    <name type="scientific">Convivina intestini</name>
    <dbReference type="NCBI Taxonomy" id="1505726"/>
    <lineage>
        <taxon>Bacteria</taxon>
        <taxon>Bacillati</taxon>
        <taxon>Bacillota</taxon>
        <taxon>Bacilli</taxon>
        <taxon>Lactobacillales</taxon>
        <taxon>Lactobacillaceae</taxon>
        <taxon>Convivina</taxon>
    </lineage>
</organism>
<keyword evidence="5 10" id="KW-0456">Lyase</keyword>
<evidence type="ECO:0000256" key="12">
    <source>
        <dbReference type="PIRSR" id="PIRSR005639-2"/>
    </source>
</evidence>
<protein>
    <recommendedName>
        <fullName evidence="10">Pyridoxal 5'-phosphate synthase subunit PdxT</fullName>
        <ecNumber evidence="10">4.3.3.6</ecNumber>
    </recommendedName>
    <alternativeName>
        <fullName evidence="10">Pdx2</fullName>
    </alternativeName>
    <alternativeName>
        <fullName evidence="10">Pyridoxal 5'-phosphate synthase glutaminase subunit</fullName>
        <ecNumber evidence="10">3.5.1.2</ecNumber>
    </alternativeName>
</protein>
<comment type="caution">
    <text evidence="13">The sequence shown here is derived from an EMBL/GenBank/DDBJ whole genome shotgun (WGS) entry which is preliminary data.</text>
</comment>
<evidence type="ECO:0000256" key="7">
    <source>
        <dbReference type="ARBA" id="ARBA00049534"/>
    </source>
</evidence>
<dbReference type="PROSITE" id="PS51273">
    <property type="entry name" value="GATASE_TYPE_1"/>
    <property type="match status" value="1"/>
</dbReference>